<name>A0A0K0DRH2_ANGCA</name>
<feature type="chain" id="PRO_5005326912" evidence="1">
    <location>
        <begin position="18"/>
        <end position="71"/>
    </location>
</feature>
<keyword evidence="1" id="KW-0732">Signal</keyword>
<accession>A0A0K0DRH2</accession>
<dbReference type="STRING" id="6313.A0A0K0DRH2"/>
<organism evidence="2 3">
    <name type="scientific">Angiostrongylus cantonensis</name>
    <name type="common">Rat lungworm</name>
    <dbReference type="NCBI Taxonomy" id="6313"/>
    <lineage>
        <taxon>Eukaryota</taxon>
        <taxon>Metazoa</taxon>
        <taxon>Ecdysozoa</taxon>
        <taxon>Nematoda</taxon>
        <taxon>Chromadorea</taxon>
        <taxon>Rhabditida</taxon>
        <taxon>Rhabditina</taxon>
        <taxon>Rhabditomorpha</taxon>
        <taxon>Strongyloidea</taxon>
        <taxon>Metastrongylidae</taxon>
        <taxon>Angiostrongylus</taxon>
    </lineage>
</organism>
<evidence type="ECO:0000256" key="1">
    <source>
        <dbReference type="SAM" id="SignalP"/>
    </source>
</evidence>
<keyword evidence="2" id="KW-1185">Reference proteome</keyword>
<dbReference type="Proteomes" id="UP000035642">
    <property type="component" value="Unassembled WGS sequence"/>
</dbReference>
<reference evidence="3" key="2">
    <citation type="submission" date="2017-02" db="UniProtKB">
        <authorList>
            <consortium name="WormBaseParasite"/>
        </authorList>
    </citation>
    <scope>IDENTIFICATION</scope>
</reference>
<sequence length="71" mass="7980">MIQHWVFICSSLLACDAYKFLINSPLFGYSHSSFMGAIADTLTEAGHNVYDYCKNTVSKLQVTRPQLYNVG</sequence>
<reference evidence="2" key="1">
    <citation type="submission" date="2012-09" db="EMBL/GenBank/DDBJ databases">
        <authorList>
            <person name="Martin A.A."/>
        </authorList>
    </citation>
    <scope>NUCLEOTIDE SEQUENCE</scope>
</reference>
<feature type="signal peptide" evidence="1">
    <location>
        <begin position="1"/>
        <end position="17"/>
    </location>
</feature>
<protein>
    <submittedName>
        <fullName evidence="3">Glucuronosyltransferase</fullName>
    </submittedName>
</protein>
<evidence type="ECO:0000313" key="2">
    <source>
        <dbReference type="Proteomes" id="UP000035642"/>
    </source>
</evidence>
<dbReference type="AlphaFoldDB" id="A0A0K0DRH2"/>
<proteinExistence type="predicted"/>
<dbReference type="WBParaSite" id="ACAC_0001436101-mRNA-1">
    <property type="protein sequence ID" value="ACAC_0001436101-mRNA-1"/>
    <property type="gene ID" value="ACAC_0001436101"/>
</dbReference>
<evidence type="ECO:0000313" key="3">
    <source>
        <dbReference type="WBParaSite" id="ACAC_0001436101-mRNA-1"/>
    </source>
</evidence>